<sequence>MTHETDAPTPVPDRRLAAALAAPTATHALVFLIFGLVTVFWQEPTLTVITVMLTAYLLAYGAASFFTSRALLREGDDQNSQVFTSIAGIQAGAGVLVLLLPRGEFWLTLVVCVALGLTGVLKMLAGMRTKGHNPAARDWQLEGAIITIFAAALPVVSEIGDKAIMGTAGAGALIAGVFVMIGALTLRSAGKGV</sequence>
<keyword evidence="1" id="KW-0812">Transmembrane</keyword>
<evidence type="ECO:0000313" key="3">
    <source>
        <dbReference type="Proteomes" id="UP001500187"/>
    </source>
</evidence>
<evidence type="ECO:0000256" key="1">
    <source>
        <dbReference type="SAM" id="Phobius"/>
    </source>
</evidence>
<keyword evidence="1" id="KW-0472">Membrane</keyword>
<dbReference type="EMBL" id="BAABKP010000001">
    <property type="protein sequence ID" value="GAA4786759.1"/>
    <property type="molecule type" value="Genomic_DNA"/>
</dbReference>
<dbReference type="InterPro" id="IPR005325">
    <property type="entry name" value="DUF308_memb"/>
</dbReference>
<protein>
    <recommendedName>
        <fullName evidence="4">DUF308 domain-containing protein</fullName>
    </recommendedName>
</protein>
<dbReference type="Proteomes" id="UP001500187">
    <property type="component" value="Unassembled WGS sequence"/>
</dbReference>
<comment type="caution">
    <text evidence="2">The sequence shown here is derived from an EMBL/GenBank/DDBJ whole genome shotgun (WGS) entry which is preliminary data.</text>
</comment>
<feature type="transmembrane region" description="Helical" evidence="1">
    <location>
        <begin position="47"/>
        <end position="68"/>
    </location>
</feature>
<evidence type="ECO:0000313" key="2">
    <source>
        <dbReference type="EMBL" id="GAA4786759.1"/>
    </source>
</evidence>
<name>A0ABP9AW27_9MICC</name>
<dbReference type="Pfam" id="PF03729">
    <property type="entry name" value="DUF308"/>
    <property type="match status" value="1"/>
</dbReference>
<keyword evidence="3" id="KW-1185">Reference proteome</keyword>
<feature type="transmembrane region" description="Helical" evidence="1">
    <location>
        <begin position="163"/>
        <end position="186"/>
    </location>
</feature>
<evidence type="ECO:0008006" key="4">
    <source>
        <dbReference type="Google" id="ProtNLM"/>
    </source>
</evidence>
<accession>A0ABP9AW27</accession>
<proteinExistence type="predicted"/>
<organism evidence="2 3">
    <name type="scientific">Rothia endophytica</name>
    <dbReference type="NCBI Taxonomy" id="1324766"/>
    <lineage>
        <taxon>Bacteria</taxon>
        <taxon>Bacillati</taxon>
        <taxon>Actinomycetota</taxon>
        <taxon>Actinomycetes</taxon>
        <taxon>Micrococcales</taxon>
        <taxon>Micrococcaceae</taxon>
        <taxon>Rothia</taxon>
    </lineage>
</organism>
<keyword evidence="1" id="KW-1133">Transmembrane helix</keyword>
<reference evidence="3" key="1">
    <citation type="journal article" date="2019" name="Int. J. Syst. Evol. Microbiol.">
        <title>The Global Catalogue of Microorganisms (GCM) 10K type strain sequencing project: providing services to taxonomists for standard genome sequencing and annotation.</title>
        <authorList>
            <consortium name="The Broad Institute Genomics Platform"/>
            <consortium name="The Broad Institute Genome Sequencing Center for Infectious Disease"/>
            <person name="Wu L."/>
            <person name="Ma J."/>
        </authorList>
    </citation>
    <scope>NUCLEOTIDE SEQUENCE [LARGE SCALE GENOMIC DNA]</scope>
    <source>
        <strain evidence="3">JCM 18541</strain>
    </source>
</reference>
<gene>
    <name evidence="2" type="ORF">GCM10023352_00320</name>
</gene>
<dbReference type="RefSeq" id="WP_251379636.1">
    <property type="nucleotide sequence ID" value="NZ_BAABKP010000001.1"/>
</dbReference>
<feature type="transmembrane region" description="Helical" evidence="1">
    <location>
        <begin position="16"/>
        <end position="41"/>
    </location>
</feature>
<feature type="transmembrane region" description="Helical" evidence="1">
    <location>
        <begin position="105"/>
        <end position="127"/>
    </location>
</feature>
<feature type="transmembrane region" description="Helical" evidence="1">
    <location>
        <begin position="80"/>
        <end position="99"/>
    </location>
</feature>